<dbReference type="eggNOG" id="arCOG00194">
    <property type="taxonomic scope" value="Archaea"/>
</dbReference>
<dbReference type="STRING" id="666510.ASAC_0271"/>
<proteinExistence type="predicted"/>
<dbReference type="AlphaFoldDB" id="D9Q040"/>
<evidence type="ECO:0000256" key="1">
    <source>
        <dbReference type="ARBA" id="ARBA00022741"/>
    </source>
</evidence>
<dbReference type="HOGENOM" id="CLU_000604_1_2_2"/>
<dbReference type="RefSeq" id="WP_013266190.1">
    <property type="nucleotide sequence ID" value="NC_014374.1"/>
</dbReference>
<dbReference type="Pfam" id="PF00005">
    <property type="entry name" value="ABC_tran"/>
    <property type="match status" value="1"/>
</dbReference>
<dbReference type="GO" id="GO:0016887">
    <property type="term" value="F:ATP hydrolysis activity"/>
    <property type="evidence" value="ECO:0007669"/>
    <property type="project" value="InterPro"/>
</dbReference>
<accession>D9Q040</accession>
<dbReference type="FunCoup" id="D9Q040">
    <property type="interactions" value="17"/>
</dbReference>
<evidence type="ECO:0000259" key="3">
    <source>
        <dbReference type="PROSITE" id="PS50893"/>
    </source>
</evidence>
<dbReference type="InterPro" id="IPR003593">
    <property type="entry name" value="AAA+_ATPase"/>
</dbReference>
<dbReference type="OrthoDB" id="87732at2157"/>
<organism evidence="4 5">
    <name type="scientific">Acidilobus saccharovorans (strain DSM 16705 / JCM 18335 / VKM B-2471 / 345-15)</name>
    <dbReference type="NCBI Taxonomy" id="666510"/>
    <lineage>
        <taxon>Archaea</taxon>
        <taxon>Thermoproteota</taxon>
        <taxon>Thermoprotei</taxon>
        <taxon>Acidilobales</taxon>
        <taxon>Acidilobaceae</taxon>
        <taxon>Acidilobus</taxon>
    </lineage>
</organism>
<dbReference type="PANTHER" id="PTHR43613:SF1">
    <property type="entry name" value="ABC TRANSPORTER, ATP-BINDING PROTEIN"/>
    <property type="match status" value="1"/>
</dbReference>
<dbReference type="SUPFAM" id="SSF52540">
    <property type="entry name" value="P-loop containing nucleoside triphosphate hydrolases"/>
    <property type="match status" value="1"/>
</dbReference>
<dbReference type="CDD" id="cd03230">
    <property type="entry name" value="ABC_DR_subfamily_A"/>
    <property type="match status" value="1"/>
</dbReference>
<dbReference type="SMART" id="SM00382">
    <property type="entry name" value="AAA"/>
    <property type="match status" value="1"/>
</dbReference>
<dbReference type="PANTHER" id="PTHR43613">
    <property type="entry name" value="ABC TRANSPORTER, ATP-BINDING PROTEIN"/>
    <property type="match status" value="1"/>
</dbReference>
<keyword evidence="2" id="KW-0067">ATP-binding</keyword>
<dbReference type="Gene3D" id="3.40.50.300">
    <property type="entry name" value="P-loop containing nucleotide triphosphate hydrolases"/>
    <property type="match status" value="1"/>
</dbReference>
<dbReference type="InParanoid" id="D9Q040"/>
<dbReference type="InterPro" id="IPR003439">
    <property type="entry name" value="ABC_transporter-like_ATP-bd"/>
</dbReference>
<dbReference type="GeneID" id="9498494"/>
<dbReference type="GO" id="GO:0005524">
    <property type="term" value="F:ATP binding"/>
    <property type="evidence" value="ECO:0007669"/>
    <property type="project" value="UniProtKB-KW"/>
</dbReference>
<keyword evidence="1" id="KW-0547">Nucleotide-binding</keyword>
<keyword evidence="5" id="KW-1185">Reference proteome</keyword>
<gene>
    <name evidence="4" type="ordered locus">ASAC_0271</name>
</gene>
<dbReference type="Proteomes" id="UP000000346">
    <property type="component" value="Chromosome"/>
</dbReference>
<dbReference type="KEGG" id="asc:ASAC_0271"/>
<evidence type="ECO:0000313" key="4">
    <source>
        <dbReference type="EMBL" id="ADL18678.1"/>
    </source>
</evidence>
<dbReference type="EMBL" id="CP001742">
    <property type="protein sequence ID" value="ADL18678.1"/>
    <property type="molecule type" value="Genomic_DNA"/>
</dbReference>
<name>D9Q040_ACIS3</name>
<dbReference type="PROSITE" id="PS50893">
    <property type="entry name" value="ABC_TRANSPORTER_2"/>
    <property type="match status" value="1"/>
</dbReference>
<feature type="domain" description="ABC transporter" evidence="3">
    <location>
        <begin position="20"/>
        <end position="252"/>
    </location>
</feature>
<dbReference type="InterPro" id="IPR027417">
    <property type="entry name" value="P-loop_NTPase"/>
</dbReference>
<protein>
    <submittedName>
        <fullName evidence="4">NatA-like ABC-type transport protein, ATPase component</fullName>
    </submittedName>
</protein>
<evidence type="ECO:0000256" key="2">
    <source>
        <dbReference type="ARBA" id="ARBA00022840"/>
    </source>
</evidence>
<reference evidence="4 5" key="1">
    <citation type="journal article" date="2010" name="Appl. Environ. Microbiol.">
        <title>The genome sequence of the crenarchaeon Acidilobus saccharovorans supports a new order, Acidilobales, and suggests an important ecological role in terrestrial acidic hot springs.</title>
        <authorList>
            <person name="Mardanov A.V."/>
            <person name="Svetlitchnyi V.A."/>
            <person name="Beletsky A.V."/>
            <person name="Prokofeva M.I."/>
            <person name="Bonch-Osmolovskaya E.A."/>
            <person name="Ravin N.V."/>
            <person name="Skryabin K.G."/>
        </authorList>
    </citation>
    <scope>NUCLEOTIDE SEQUENCE [LARGE SCALE GENOMIC DNA]</scope>
    <source>
        <strain evidence="5">DSM 16705 / JCM 18335 / VKM B-2471 / 345-15</strain>
    </source>
</reference>
<evidence type="ECO:0000313" key="5">
    <source>
        <dbReference type="Proteomes" id="UP000000346"/>
    </source>
</evidence>
<sequence>MEAALGRPAGLPLDNNENVVEALEVTKRFGKTPALRGVNLQVKRGEVHVIAGHNGAGKSTLFKIIIGLIRRDSGSLKVLGVDPSAPSWRKLVRYIGYVPEDASPYERLTGYEYLRFFARLYARDPSEVEEMVKVGVNIAGLSDRDLRRKAGEYSNGMKRRLLIARALMHRPLLVLLDEPTNGLDVFSAHEVRTMIKSLSRTGVTFVIATHNMAEAEYLADRVTFMAYGKSLFAGSPKEARESFGAENLEEAFVKAVKSYEDRGD</sequence>